<evidence type="ECO:0000259" key="6">
    <source>
        <dbReference type="PROSITE" id="PS52035"/>
    </source>
</evidence>
<dbReference type="eggNOG" id="KOG2649">
    <property type="taxonomic scope" value="Eukaryota"/>
</dbReference>
<dbReference type="PANTHER" id="PTHR11705:SF138">
    <property type="entry name" value="PEPTIDASE M14 CARBOXYPEPTIDASE A DOMAIN-CONTAINING PROTEIN"/>
    <property type="match status" value="1"/>
</dbReference>
<comment type="caution">
    <text evidence="3">Lacks conserved residue(s) required for the propagation of feature annotation.</text>
</comment>
<name>M2WS91_GALSU</name>
<keyword evidence="5" id="KW-0472">Membrane</keyword>
<dbReference type="GO" id="GO:0006508">
    <property type="term" value="P:proteolysis"/>
    <property type="evidence" value="ECO:0007669"/>
    <property type="project" value="InterPro"/>
</dbReference>
<dbReference type="GO" id="GO:0004181">
    <property type="term" value="F:metallocarboxypeptidase activity"/>
    <property type="evidence" value="ECO:0007669"/>
    <property type="project" value="InterPro"/>
</dbReference>
<dbReference type="Gene3D" id="3.40.630.10">
    <property type="entry name" value="Zn peptidases"/>
    <property type="match status" value="1"/>
</dbReference>
<organism evidence="7 8">
    <name type="scientific">Galdieria sulphuraria</name>
    <name type="common">Red alga</name>
    <dbReference type="NCBI Taxonomy" id="130081"/>
    <lineage>
        <taxon>Eukaryota</taxon>
        <taxon>Rhodophyta</taxon>
        <taxon>Bangiophyceae</taxon>
        <taxon>Galdieriales</taxon>
        <taxon>Galdieriaceae</taxon>
        <taxon>Galdieria</taxon>
    </lineage>
</organism>
<dbReference type="AlphaFoldDB" id="M2WS91"/>
<dbReference type="KEGG" id="gsl:Gasu_56240"/>
<dbReference type="GO" id="GO:0005615">
    <property type="term" value="C:extracellular space"/>
    <property type="evidence" value="ECO:0007669"/>
    <property type="project" value="TreeGrafter"/>
</dbReference>
<comment type="cofactor">
    <cofactor evidence="1">
        <name>Zn(2+)</name>
        <dbReference type="ChEBI" id="CHEBI:29105"/>
    </cofactor>
</comment>
<keyword evidence="7" id="KW-0121">Carboxypeptidase</keyword>
<keyword evidence="5" id="KW-0812">Transmembrane</keyword>
<proteinExistence type="inferred from homology"/>
<evidence type="ECO:0000256" key="1">
    <source>
        <dbReference type="ARBA" id="ARBA00001947"/>
    </source>
</evidence>
<feature type="transmembrane region" description="Helical" evidence="5">
    <location>
        <begin position="547"/>
        <end position="577"/>
    </location>
</feature>
<dbReference type="Pfam" id="PF00246">
    <property type="entry name" value="Peptidase_M14"/>
    <property type="match status" value="1"/>
</dbReference>
<comment type="similarity">
    <text evidence="2 3">Belongs to the peptidase M14 family.</text>
</comment>
<keyword evidence="5" id="KW-1133">Transmembrane helix</keyword>
<evidence type="ECO:0000313" key="7">
    <source>
        <dbReference type="EMBL" id="EME26725.1"/>
    </source>
</evidence>
<evidence type="ECO:0000256" key="3">
    <source>
        <dbReference type="PROSITE-ProRule" id="PRU01379"/>
    </source>
</evidence>
<dbReference type="Gramene" id="EME26725">
    <property type="protein sequence ID" value="EME26725"/>
    <property type="gene ID" value="Gasu_56240"/>
</dbReference>
<reference evidence="8" key="1">
    <citation type="journal article" date="2013" name="Science">
        <title>Gene transfer from bacteria and archaea facilitated evolution of an extremophilic eukaryote.</title>
        <authorList>
            <person name="Schonknecht G."/>
            <person name="Chen W.H."/>
            <person name="Ternes C.M."/>
            <person name="Barbier G.G."/>
            <person name="Shrestha R.P."/>
            <person name="Stanke M."/>
            <person name="Brautigam A."/>
            <person name="Baker B.J."/>
            <person name="Banfield J.F."/>
            <person name="Garavito R.M."/>
            <person name="Carr K."/>
            <person name="Wilkerson C."/>
            <person name="Rensing S.A."/>
            <person name="Gagneul D."/>
            <person name="Dickenson N.E."/>
            <person name="Oesterhelt C."/>
            <person name="Lercher M.J."/>
            <person name="Weber A.P."/>
        </authorList>
    </citation>
    <scope>NUCLEOTIDE SEQUENCE [LARGE SCALE GENOMIC DNA]</scope>
    <source>
        <strain evidence="8">074W</strain>
    </source>
</reference>
<accession>M2WS91</accession>
<dbReference type="SMART" id="SM00631">
    <property type="entry name" value="Zn_pept"/>
    <property type="match status" value="1"/>
</dbReference>
<evidence type="ECO:0000256" key="4">
    <source>
        <dbReference type="SAM" id="MobiDB-lite"/>
    </source>
</evidence>
<dbReference type="EC" id="3.4.17.12" evidence="7"/>
<feature type="domain" description="Peptidase M14" evidence="6">
    <location>
        <begin position="11"/>
        <end position="298"/>
    </location>
</feature>
<evidence type="ECO:0000256" key="2">
    <source>
        <dbReference type="ARBA" id="ARBA00005988"/>
    </source>
</evidence>
<protein>
    <submittedName>
        <fullName evidence="7">Carboxypeptidase M</fullName>
        <ecNumber evidence="7">3.4.17.12</ecNumber>
    </submittedName>
</protein>
<dbReference type="SUPFAM" id="SSF53187">
    <property type="entry name" value="Zn-dependent exopeptidases"/>
    <property type="match status" value="1"/>
</dbReference>
<evidence type="ECO:0000313" key="8">
    <source>
        <dbReference type="Proteomes" id="UP000030680"/>
    </source>
</evidence>
<dbReference type="InterPro" id="IPR000834">
    <property type="entry name" value="Peptidase_M14"/>
</dbReference>
<keyword evidence="7" id="KW-0645">Protease</keyword>
<dbReference type="PROSITE" id="PS52035">
    <property type="entry name" value="PEPTIDASE_M14"/>
    <property type="match status" value="1"/>
</dbReference>
<dbReference type="GeneID" id="17085681"/>
<dbReference type="STRING" id="130081.M2WS91"/>
<feature type="region of interest" description="Disordered" evidence="4">
    <location>
        <begin position="606"/>
        <end position="633"/>
    </location>
</feature>
<gene>
    <name evidence="7" type="ORF">Gasu_56240</name>
</gene>
<dbReference type="PANTHER" id="PTHR11705">
    <property type="entry name" value="PROTEASE FAMILY M14 CARBOXYPEPTIDASE A,B"/>
    <property type="match status" value="1"/>
</dbReference>
<dbReference type="RefSeq" id="XP_005703245.1">
    <property type="nucleotide sequence ID" value="XM_005703188.1"/>
</dbReference>
<dbReference type="OrthoDB" id="10249045at2759"/>
<keyword evidence="7" id="KW-0378">Hydrolase</keyword>
<sequence>MESTESGPSIEYLSYDEIVKGLHDLQHQYPDVVRLYSSQDAFQLASVGRCGVQQEPCTIWIVELVNRTGKSPQQLAQLPEMLVSGELHGDEPIGTLSSYYFIKTLVEHSPRDPWLSMLLNTRMVTVIPMTNAVGYSHGVRGESEQGTDYLGMDPNRDFPFDQEPNNCMRTVAARTIYSLFHRHLFQILLTFHGGTNVLSYEWGDTKHCSSTLPCEPCPDSEIMHLIANKLQQVSGSAGDYETPYVIGDMGSQVYPVRGGLEDWAYGASWSDVSGYCLWSPSTATNISNRCIAYLIETSHNKHPSNSTLGYYDWPMIRERDGHIPRNIRLSLVAMELLKPFIYLIGWGEPLGRNVMNGGWNDRIMNSRWSERRPLNKDRMDEFLWVWWVGGGLVVHETWIQFATAKEDSISLHGSTMKQNNTSEWMDPFMNDTLSGYLFHDSINLTQLLLQVGKEHAIYFRGWLSMDRYEENVQSHWIQARNNDSWFGSIPGHVISGQSYYVSDCVRIEWKKNEDVYEISKVDADQLQWNRDEEYPTRLEKNLSIWSWLKWVLLAIVLGPGTFPLLGCIGVGCLRLFGIRMPRITIQRIWSHWISKRATTENNSSVYYPMQSSSSSSSPPEEEEEGLWNEKLVK</sequence>
<dbReference type="EMBL" id="KB454543">
    <property type="protein sequence ID" value="EME26725.1"/>
    <property type="molecule type" value="Genomic_DNA"/>
</dbReference>
<dbReference type="GO" id="GO:0008270">
    <property type="term" value="F:zinc ion binding"/>
    <property type="evidence" value="ECO:0007669"/>
    <property type="project" value="InterPro"/>
</dbReference>
<keyword evidence="8" id="KW-1185">Reference proteome</keyword>
<evidence type="ECO:0000256" key="5">
    <source>
        <dbReference type="SAM" id="Phobius"/>
    </source>
</evidence>
<dbReference type="Proteomes" id="UP000030680">
    <property type="component" value="Unassembled WGS sequence"/>
</dbReference>